<gene>
    <name evidence="3" type="ORF">GCM10022232_07050</name>
</gene>
<organism evidence="3 4">
    <name type="scientific">Streptomyces plumbiresistens</name>
    <dbReference type="NCBI Taxonomy" id="511811"/>
    <lineage>
        <taxon>Bacteria</taxon>
        <taxon>Bacillati</taxon>
        <taxon>Actinomycetota</taxon>
        <taxon>Actinomycetes</taxon>
        <taxon>Kitasatosporales</taxon>
        <taxon>Streptomycetaceae</taxon>
        <taxon>Streptomyces</taxon>
    </lineage>
</organism>
<dbReference type="PANTHER" id="PTHR43708">
    <property type="entry name" value="CONSERVED EXPRESSED OXIDOREDUCTASE (EUROFUNG)"/>
    <property type="match status" value="1"/>
</dbReference>
<reference evidence="4" key="1">
    <citation type="journal article" date="2019" name="Int. J. Syst. Evol. Microbiol.">
        <title>The Global Catalogue of Microorganisms (GCM) 10K type strain sequencing project: providing services to taxonomists for standard genome sequencing and annotation.</title>
        <authorList>
            <consortium name="The Broad Institute Genomics Platform"/>
            <consortium name="The Broad Institute Genome Sequencing Center for Infectious Disease"/>
            <person name="Wu L."/>
            <person name="Ma J."/>
        </authorList>
    </citation>
    <scope>NUCLEOTIDE SEQUENCE [LARGE SCALE GENOMIC DNA]</scope>
    <source>
        <strain evidence="4">JCM 16924</strain>
    </source>
</reference>
<dbReference type="InterPro" id="IPR000683">
    <property type="entry name" value="Gfo/Idh/MocA-like_OxRdtase_N"/>
</dbReference>
<keyword evidence="4" id="KW-1185">Reference proteome</keyword>
<dbReference type="Gene3D" id="3.30.360.10">
    <property type="entry name" value="Dihydrodipicolinate Reductase, domain 2"/>
    <property type="match status" value="1"/>
</dbReference>
<dbReference type="SUPFAM" id="SSF51735">
    <property type="entry name" value="NAD(P)-binding Rossmann-fold domains"/>
    <property type="match status" value="1"/>
</dbReference>
<accession>A0ABP7Q7N2</accession>
<protein>
    <submittedName>
        <fullName evidence="3">Gfo/Idh/MocA family oxidoreductase</fullName>
    </submittedName>
</protein>
<dbReference type="Pfam" id="PF01408">
    <property type="entry name" value="GFO_IDH_MocA"/>
    <property type="match status" value="1"/>
</dbReference>
<dbReference type="Gene3D" id="3.40.50.720">
    <property type="entry name" value="NAD(P)-binding Rossmann-like Domain"/>
    <property type="match status" value="1"/>
</dbReference>
<feature type="domain" description="Gfo/Idh/MocA-like oxidoreductase N-terminal" evidence="1">
    <location>
        <begin position="5"/>
        <end position="117"/>
    </location>
</feature>
<proteinExistence type="predicted"/>
<evidence type="ECO:0000313" key="4">
    <source>
        <dbReference type="Proteomes" id="UP001500456"/>
    </source>
</evidence>
<dbReference type="Pfam" id="PF22725">
    <property type="entry name" value="GFO_IDH_MocA_C3"/>
    <property type="match status" value="1"/>
</dbReference>
<name>A0ABP7Q7N2_9ACTN</name>
<comment type="caution">
    <text evidence="3">The sequence shown here is derived from an EMBL/GenBank/DDBJ whole genome shotgun (WGS) entry which is preliminary data.</text>
</comment>
<evidence type="ECO:0000259" key="1">
    <source>
        <dbReference type="Pfam" id="PF01408"/>
    </source>
</evidence>
<sequence length="341" mass="34971">MAELEVALIGAGGIARTHLPAWVALGARVRLYAPDGQAPALAREFGATSVGSLREAIAGAGVVDVCTPTDTHREITLAAVAAGAHVLCEKPLALGAAEAAEMADAAEAAGVLLYPGHVVRYFPAYARLRALVVGGGLGRVAVARFTRTGRYPTWSGWFADPARSGGILTDQMLHDMDMARWLFGDVVRVHARQQGHLTAPAPEGAVATGTAVLTHAGGTLTQVVGVWGPPATPFRTTFHVSGTGGTVQHDSQAHLDLRITGAASGGPADGIPGSDFGESPYLTQIREFAEAFAGGPEPRVSGRDGVAAVRIAEAAAESARTGRTIELAPQTTTAPTGGIDQ</sequence>
<evidence type="ECO:0000313" key="3">
    <source>
        <dbReference type="EMBL" id="GAA3977882.1"/>
    </source>
</evidence>
<dbReference type="PANTHER" id="PTHR43708:SF8">
    <property type="entry name" value="OXIDOREDUCTASE"/>
    <property type="match status" value="1"/>
</dbReference>
<dbReference type="EMBL" id="BAAAZX010000001">
    <property type="protein sequence ID" value="GAA3977882.1"/>
    <property type="molecule type" value="Genomic_DNA"/>
</dbReference>
<dbReference type="InterPro" id="IPR055170">
    <property type="entry name" value="GFO_IDH_MocA-like_dom"/>
</dbReference>
<evidence type="ECO:0000259" key="2">
    <source>
        <dbReference type="Pfam" id="PF22725"/>
    </source>
</evidence>
<dbReference type="RefSeq" id="WP_345560924.1">
    <property type="nucleotide sequence ID" value="NZ_BAAAZX010000001.1"/>
</dbReference>
<dbReference type="SUPFAM" id="SSF55347">
    <property type="entry name" value="Glyceraldehyde-3-phosphate dehydrogenase-like, C-terminal domain"/>
    <property type="match status" value="1"/>
</dbReference>
<dbReference type="InterPro" id="IPR051317">
    <property type="entry name" value="Gfo/Idh/MocA_oxidoreduct"/>
</dbReference>
<feature type="domain" description="GFO/IDH/MocA-like oxidoreductase" evidence="2">
    <location>
        <begin position="125"/>
        <end position="247"/>
    </location>
</feature>
<dbReference type="Proteomes" id="UP001500456">
    <property type="component" value="Unassembled WGS sequence"/>
</dbReference>
<dbReference type="InterPro" id="IPR036291">
    <property type="entry name" value="NAD(P)-bd_dom_sf"/>
</dbReference>